<dbReference type="PRINTS" id="PR00081">
    <property type="entry name" value="GDHRDH"/>
</dbReference>
<dbReference type="InterPro" id="IPR002347">
    <property type="entry name" value="SDR_fam"/>
</dbReference>
<dbReference type="SUPFAM" id="SSF51735">
    <property type="entry name" value="NAD(P)-binding Rossmann-fold domains"/>
    <property type="match status" value="1"/>
</dbReference>
<reference evidence="5 6" key="1">
    <citation type="submission" date="2024-01" db="EMBL/GenBank/DDBJ databases">
        <title>Complete genome of Cladobotryum mycophilum ATHUM6906.</title>
        <authorList>
            <person name="Christinaki A.C."/>
            <person name="Myridakis A.I."/>
            <person name="Kouvelis V.N."/>
        </authorList>
    </citation>
    <scope>NUCLEOTIDE SEQUENCE [LARGE SCALE GENOMIC DNA]</scope>
    <source>
        <strain evidence="5 6">ATHUM6906</strain>
    </source>
</reference>
<dbReference type="PANTHER" id="PTHR42760:SF76">
    <property type="entry name" value="CHAIN OXIDOREDUCTASE_DEHYDROGENASE, PUTATIVE-RELATED"/>
    <property type="match status" value="1"/>
</dbReference>
<evidence type="ECO:0000256" key="3">
    <source>
        <dbReference type="ARBA" id="ARBA00023002"/>
    </source>
</evidence>
<dbReference type="InterPro" id="IPR020904">
    <property type="entry name" value="Sc_DH/Rdtase_CS"/>
</dbReference>
<evidence type="ECO:0000256" key="2">
    <source>
        <dbReference type="ARBA" id="ARBA00022857"/>
    </source>
</evidence>
<keyword evidence="2" id="KW-0521">NADP</keyword>
<keyword evidence="3" id="KW-0560">Oxidoreductase</keyword>
<dbReference type="PROSITE" id="PS00061">
    <property type="entry name" value="ADH_SHORT"/>
    <property type="match status" value="1"/>
</dbReference>
<evidence type="ECO:0000256" key="1">
    <source>
        <dbReference type="ARBA" id="ARBA00006484"/>
    </source>
</evidence>
<comment type="similarity">
    <text evidence="1">Belongs to the short-chain dehydrogenases/reductases (SDR) family.</text>
</comment>
<dbReference type="InterPro" id="IPR057326">
    <property type="entry name" value="KR_dom"/>
</dbReference>
<accession>A0ABR0SET0</accession>
<organism evidence="5 6">
    <name type="scientific">Cladobotryum mycophilum</name>
    <dbReference type="NCBI Taxonomy" id="491253"/>
    <lineage>
        <taxon>Eukaryota</taxon>
        <taxon>Fungi</taxon>
        <taxon>Dikarya</taxon>
        <taxon>Ascomycota</taxon>
        <taxon>Pezizomycotina</taxon>
        <taxon>Sordariomycetes</taxon>
        <taxon>Hypocreomycetidae</taxon>
        <taxon>Hypocreales</taxon>
        <taxon>Hypocreaceae</taxon>
        <taxon>Cladobotryum</taxon>
    </lineage>
</organism>
<gene>
    <name evidence="5" type="ORF">PT974_08895</name>
</gene>
<sequence>MNPPPSLLDKAAIVTGGSRGIGAAIAMELARRGAHVLITYNTASHKAQMVAEGIQKFGRKATVVQASSTDREAPNRIVQAAVSEFGRIDIIVNNAGMADDCLLQDLTHEFWDRIMDVNLRLPAFLVQAALQHLGPAPRIVNVSSLAARAGYNATSVYAASKAALEGITRAWATELGHRYNVTVNCVNPGPVDTDIMVMDETTDAEVVAYWNAKIKETPAAPRVGTPDDVAQIVAFLCEEGSRWCTGSVVNANGGLVTV</sequence>
<dbReference type="SMART" id="SM00822">
    <property type="entry name" value="PKS_KR"/>
    <property type="match status" value="1"/>
</dbReference>
<protein>
    <submittedName>
        <fullName evidence="5">Hydroxynaphthalene reductase-like protein Arp2</fullName>
    </submittedName>
</protein>
<dbReference type="EMBL" id="JAVFKD010000014">
    <property type="protein sequence ID" value="KAK5990626.1"/>
    <property type="molecule type" value="Genomic_DNA"/>
</dbReference>
<dbReference type="PRINTS" id="PR00080">
    <property type="entry name" value="SDRFAMILY"/>
</dbReference>
<dbReference type="Gene3D" id="3.40.50.720">
    <property type="entry name" value="NAD(P)-binding Rossmann-like Domain"/>
    <property type="match status" value="1"/>
</dbReference>
<dbReference type="Pfam" id="PF13561">
    <property type="entry name" value="adh_short_C2"/>
    <property type="match status" value="1"/>
</dbReference>
<evidence type="ECO:0000313" key="6">
    <source>
        <dbReference type="Proteomes" id="UP001338125"/>
    </source>
</evidence>
<comment type="caution">
    <text evidence="5">The sequence shown here is derived from an EMBL/GenBank/DDBJ whole genome shotgun (WGS) entry which is preliminary data.</text>
</comment>
<evidence type="ECO:0000313" key="5">
    <source>
        <dbReference type="EMBL" id="KAK5990626.1"/>
    </source>
</evidence>
<keyword evidence="6" id="KW-1185">Reference proteome</keyword>
<evidence type="ECO:0000259" key="4">
    <source>
        <dbReference type="SMART" id="SM00822"/>
    </source>
</evidence>
<dbReference type="InterPro" id="IPR036291">
    <property type="entry name" value="NAD(P)-bd_dom_sf"/>
</dbReference>
<proteinExistence type="inferred from homology"/>
<feature type="domain" description="Ketoreductase" evidence="4">
    <location>
        <begin position="10"/>
        <end position="194"/>
    </location>
</feature>
<dbReference type="PANTHER" id="PTHR42760">
    <property type="entry name" value="SHORT-CHAIN DEHYDROGENASES/REDUCTASES FAMILY MEMBER"/>
    <property type="match status" value="1"/>
</dbReference>
<dbReference type="Proteomes" id="UP001338125">
    <property type="component" value="Unassembled WGS sequence"/>
</dbReference>
<name>A0ABR0SET0_9HYPO</name>